<evidence type="ECO:0000256" key="5">
    <source>
        <dbReference type="ARBA" id="ARBA00022723"/>
    </source>
</evidence>
<keyword evidence="6" id="KW-0378">Hydrolase</keyword>
<dbReference type="EMBL" id="JAAIUW010000004">
    <property type="protein sequence ID" value="KAF7834759.1"/>
    <property type="molecule type" value="Genomic_DNA"/>
</dbReference>
<evidence type="ECO:0000256" key="6">
    <source>
        <dbReference type="ARBA" id="ARBA00022801"/>
    </source>
</evidence>
<evidence type="ECO:0000256" key="8">
    <source>
        <dbReference type="SAM" id="MobiDB-lite"/>
    </source>
</evidence>
<evidence type="ECO:0000256" key="7">
    <source>
        <dbReference type="ARBA" id="ARBA00023242"/>
    </source>
</evidence>
<feature type="domain" description="DDE Tnp4" evidence="9">
    <location>
        <begin position="96"/>
        <end position="156"/>
    </location>
</feature>
<feature type="region of interest" description="Disordered" evidence="8">
    <location>
        <begin position="168"/>
        <end position="205"/>
    </location>
</feature>
<evidence type="ECO:0000313" key="10">
    <source>
        <dbReference type="EMBL" id="KAF7834759.1"/>
    </source>
</evidence>
<sequence>MDEQENVVNLDLANHEDNTPKPLVNESYRDKVMNQRGRPNTDDLGLSDTEWEENLEIPRPINLKLSTRRTKPNDRARQKEKSLKFRGQRYHLNECREGRHPTTPREYFNMRHLAARNVIERCFRMLKNRWAILRSPSCYPMKTHNMIVIACCLLHNLIRRDNAGDPLDDEVENLVPEPAEEPMEEPAEVDGPISTVETSESWTLF</sequence>
<keyword evidence="11" id="KW-1185">Reference proteome</keyword>
<feature type="compositionally biased region" description="Polar residues" evidence="8">
    <location>
        <begin position="195"/>
        <end position="205"/>
    </location>
</feature>
<dbReference type="GO" id="GO:0004518">
    <property type="term" value="F:nuclease activity"/>
    <property type="evidence" value="ECO:0007669"/>
    <property type="project" value="UniProtKB-KW"/>
</dbReference>
<feature type="compositionally biased region" description="Acidic residues" evidence="8">
    <location>
        <begin position="168"/>
        <end position="188"/>
    </location>
</feature>
<gene>
    <name evidence="10" type="ORF">G2W53_009618</name>
</gene>
<comment type="caution">
    <text evidence="10">The sequence shown here is derived from an EMBL/GenBank/DDBJ whole genome shotgun (WGS) entry which is preliminary data.</text>
</comment>
<keyword evidence="4" id="KW-0540">Nuclease</keyword>
<dbReference type="OrthoDB" id="1414267at2759"/>
<evidence type="ECO:0000256" key="2">
    <source>
        <dbReference type="ARBA" id="ARBA00004123"/>
    </source>
</evidence>
<reference evidence="10" key="1">
    <citation type="submission" date="2020-09" db="EMBL/GenBank/DDBJ databases">
        <title>Genome-Enabled Discovery of Anthraquinone Biosynthesis in Senna tora.</title>
        <authorList>
            <person name="Kang S.-H."/>
            <person name="Pandey R.P."/>
            <person name="Lee C.-M."/>
            <person name="Sim J.-S."/>
            <person name="Jeong J.-T."/>
            <person name="Choi B.-S."/>
            <person name="Jung M."/>
            <person name="Ginzburg D."/>
            <person name="Zhao K."/>
            <person name="Won S.Y."/>
            <person name="Oh T.-J."/>
            <person name="Yu Y."/>
            <person name="Kim N.-H."/>
            <person name="Lee O.R."/>
            <person name="Lee T.-H."/>
            <person name="Bashyal P."/>
            <person name="Kim T.-S."/>
            <person name="Lee W.-H."/>
            <person name="Kawkins C."/>
            <person name="Kim C.-K."/>
            <person name="Kim J.S."/>
            <person name="Ahn B.O."/>
            <person name="Rhee S.Y."/>
            <person name="Sohng J.K."/>
        </authorList>
    </citation>
    <scope>NUCLEOTIDE SEQUENCE</scope>
    <source>
        <tissue evidence="10">Leaf</tissue>
    </source>
</reference>
<comment type="similarity">
    <text evidence="3">Belongs to the HARBI1 family.</text>
</comment>
<proteinExistence type="inferred from homology"/>
<name>A0A834WY82_9FABA</name>
<evidence type="ECO:0000256" key="3">
    <source>
        <dbReference type="ARBA" id="ARBA00006958"/>
    </source>
</evidence>
<dbReference type="PANTHER" id="PTHR22930">
    <property type="match status" value="1"/>
</dbReference>
<dbReference type="InterPro" id="IPR045249">
    <property type="entry name" value="HARBI1-like"/>
</dbReference>
<accession>A0A834WY82</accession>
<comment type="subcellular location">
    <subcellularLocation>
        <location evidence="2">Nucleus</location>
    </subcellularLocation>
</comment>
<feature type="region of interest" description="Disordered" evidence="8">
    <location>
        <begin position="1"/>
        <end position="24"/>
    </location>
</feature>
<keyword evidence="5" id="KW-0479">Metal-binding</keyword>
<evidence type="ECO:0000313" key="11">
    <source>
        <dbReference type="Proteomes" id="UP000634136"/>
    </source>
</evidence>
<organism evidence="10 11">
    <name type="scientific">Senna tora</name>
    <dbReference type="NCBI Taxonomy" id="362788"/>
    <lineage>
        <taxon>Eukaryota</taxon>
        <taxon>Viridiplantae</taxon>
        <taxon>Streptophyta</taxon>
        <taxon>Embryophyta</taxon>
        <taxon>Tracheophyta</taxon>
        <taxon>Spermatophyta</taxon>
        <taxon>Magnoliopsida</taxon>
        <taxon>eudicotyledons</taxon>
        <taxon>Gunneridae</taxon>
        <taxon>Pentapetalae</taxon>
        <taxon>rosids</taxon>
        <taxon>fabids</taxon>
        <taxon>Fabales</taxon>
        <taxon>Fabaceae</taxon>
        <taxon>Caesalpinioideae</taxon>
        <taxon>Cassia clade</taxon>
        <taxon>Senna</taxon>
    </lineage>
</organism>
<dbReference type="GO" id="GO:0046872">
    <property type="term" value="F:metal ion binding"/>
    <property type="evidence" value="ECO:0007669"/>
    <property type="project" value="UniProtKB-KW"/>
</dbReference>
<dbReference type="AlphaFoldDB" id="A0A834WY82"/>
<dbReference type="GO" id="GO:0016787">
    <property type="term" value="F:hydrolase activity"/>
    <property type="evidence" value="ECO:0007669"/>
    <property type="project" value="UniProtKB-KW"/>
</dbReference>
<comment type="cofactor">
    <cofactor evidence="1">
        <name>a divalent metal cation</name>
        <dbReference type="ChEBI" id="CHEBI:60240"/>
    </cofactor>
</comment>
<dbReference type="InterPro" id="IPR027806">
    <property type="entry name" value="HARBI1_dom"/>
</dbReference>
<evidence type="ECO:0000259" key="9">
    <source>
        <dbReference type="Pfam" id="PF13359"/>
    </source>
</evidence>
<dbReference type="GO" id="GO:0005634">
    <property type="term" value="C:nucleus"/>
    <property type="evidence" value="ECO:0007669"/>
    <property type="project" value="UniProtKB-SubCell"/>
</dbReference>
<protein>
    <submittedName>
        <fullName evidence="10">Protein ALP1-like</fullName>
    </submittedName>
</protein>
<evidence type="ECO:0000256" key="1">
    <source>
        <dbReference type="ARBA" id="ARBA00001968"/>
    </source>
</evidence>
<evidence type="ECO:0000256" key="4">
    <source>
        <dbReference type="ARBA" id="ARBA00022722"/>
    </source>
</evidence>
<dbReference type="Pfam" id="PF13359">
    <property type="entry name" value="DDE_Tnp_4"/>
    <property type="match status" value="1"/>
</dbReference>
<dbReference type="Proteomes" id="UP000634136">
    <property type="component" value="Unassembled WGS sequence"/>
</dbReference>
<dbReference type="PANTHER" id="PTHR22930:SF281">
    <property type="entry name" value="NUCLEASE"/>
    <property type="match status" value="1"/>
</dbReference>
<keyword evidence="7" id="KW-0539">Nucleus</keyword>